<protein>
    <recommendedName>
        <fullName evidence="4">Aminotransferase-like plant mobile domain-containing protein</fullName>
    </recommendedName>
</protein>
<keyword evidence="3" id="KW-1185">Reference proteome</keyword>
<evidence type="ECO:0000256" key="1">
    <source>
        <dbReference type="SAM" id="Phobius"/>
    </source>
</evidence>
<dbReference type="EMBL" id="CM009299">
    <property type="protein sequence ID" value="PNT15366.1"/>
    <property type="molecule type" value="Genomic_DNA"/>
</dbReference>
<organism evidence="2 3">
    <name type="scientific">Populus trichocarpa</name>
    <name type="common">Western balsam poplar</name>
    <name type="synonym">Populus balsamifera subsp. trichocarpa</name>
    <dbReference type="NCBI Taxonomy" id="3694"/>
    <lineage>
        <taxon>Eukaryota</taxon>
        <taxon>Viridiplantae</taxon>
        <taxon>Streptophyta</taxon>
        <taxon>Embryophyta</taxon>
        <taxon>Tracheophyta</taxon>
        <taxon>Spermatophyta</taxon>
        <taxon>Magnoliopsida</taxon>
        <taxon>eudicotyledons</taxon>
        <taxon>Gunneridae</taxon>
        <taxon>Pentapetalae</taxon>
        <taxon>rosids</taxon>
        <taxon>fabids</taxon>
        <taxon>Malpighiales</taxon>
        <taxon>Salicaceae</taxon>
        <taxon>Saliceae</taxon>
        <taxon>Populus</taxon>
    </lineage>
</organism>
<keyword evidence="1" id="KW-0472">Membrane</keyword>
<evidence type="ECO:0000313" key="2">
    <source>
        <dbReference type="EMBL" id="PNT15366.1"/>
    </source>
</evidence>
<sequence length="81" mass="9510">MTPTLQDPVILLGLPIDGWVVTYTGRYMLLFYLTLLDDFDAIPIYNWGFIVLACLYRHLYLERGQIGWRMFATSTCMNERI</sequence>
<keyword evidence="1" id="KW-1133">Transmembrane helix</keyword>
<dbReference type="Proteomes" id="UP000006729">
    <property type="component" value="Chromosome 10"/>
</dbReference>
<gene>
    <name evidence="2" type="ORF">POPTR_010G080500</name>
</gene>
<accession>A0A2K1YQQ9</accession>
<keyword evidence="1" id="KW-0812">Transmembrane</keyword>
<feature type="transmembrane region" description="Helical" evidence="1">
    <location>
        <begin position="9"/>
        <end position="32"/>
    </location>
</feature>
<dbReference type="InParanoid" id="A0A2K1YQQ9"/>
<reference evidence="2 3" key="1">
    <citation type="journal article" date="2006" name="Science">
        <title>The genome of black cottonwood, Populus trichocarpa (Torr. &amp; Gray).</title>
        <authorList>
            <person name="Tuskan G.A."/>
            <person name="Difazio S."/>
            <person name="Jansson S."/>
            <person name="Bohlmann J."/>
            <person name="Grigoriev I."/>
            <person name="Hellsten U."/>
            <person name="Putnam N."/>
            <person name="Ralph S."/>
            <person name="Rombauts S."/>
            <person name="Salamov A."/>
            <person name="Schein J."/>
            <person name="Sterck L."/>
            <person name="Aerts A."/>
            <person name="Bhalerao R.R."/>
            <person name="Bhalerao R.P."/>
            <person name="Blaudez D."/>
            <person name="Boerjan W."/>
            <person name="Brun A."/>
            <person name="Brunner A."/>
            <person name="Busov V."/>
            <person name="Campbell M."/>
            <person name="Carlson J."/>
            <person name="Chalot M."/>
            <person name="Chapman J."/>
            <person name="Chen G.L."/>
            <person name="Cooper D."/>
            <person name="Coutinho P.M."/>
            <person name="Couturier J."/>
            <person name="Covert S."/>
            <person name="Cronk Q."/>
            <person name="Cunningham R."/>
            <person name="Davis J."/>
            <person name="Degroeve S."/>
            <person name="Dejardin A."/>
            <person name="Depamphilis C."/>
            <person name="Detter J."/>
            <person name="Dirks B."/>
            <person name="Dubchak I."/>
            <person name="Duplessis S."/>
            <person name="Ehlting J."/>
            <person name="Ellis B."/>
            <person name="Gendler K."/>
            <person name="Goodstein D."/>
            <person name="Gribskov M."/>
            <person name="Grimwood J."/>
            <person name="Groover A."/>
            <person name="Gunter L."/>
            <person name="Hamberger B."/>
            <person name="Heinze B."/>
            <person name="Helariutta Y."/>
            <person name="Henrissat B."/>
            <person name="Holligan D."/>
            <person name="Holt R."/>
            <person name="Huang W."/>
            <person name="Islam-Faridi N."/>
            <person name="Jones S."/>
            <person name="Jones-Rhoades M."/>
            <person name="Jorgensen R."/>
            <person name="Joshi C."/>
            <person name="Kangasjarvi J."/>
            <person name="Karlsson J."/>
            <person name="Kelleher C."/>
            <person name="Kirkpatrick R."/>
            <person name="Kirst M."/>
            <person name="Kohler A."/>
            <person name="Kalluri U."/>
            <person name="Larimer F."/>
            <person name="Leebens-Mack J."/>
            <person name="Leple J.C."/>
            <person name="Locascio P."/>
            <person name="Lou Y."/>
            <person name="Lucas S."/>
            <person name="Martin F."/>
            <person name="Montanini B."/>
            <person name="Napoli C."/>
            <person name="Nelson D.R."/>
            <person name="Nelson C."/>
            <person name="Nieminen K."/>
            <person name="Nilsson O."/>
            <person name="Pereda V."/>
            <person name="Peter G."/>
            <person name="Philippe R."/>
            <person name="Pilate G."/>
            <person name="Poliakov A."/>
            <person name="Razumovskaya J."/>
            <person name="Richardson P."/>
            <person name="Rinaldi C."/>
            <person name="Ritland K."/>
            <person name="Rouze P."/>
            <person name="Ryaboy D."/>
            <person name="Schmutz J."/>
            <person name="Schrader J."/>
            <person name="Segerman B."/>
            <person name="Shin H."/>
            <person name="Siddiqui A."/>
            <person name="Sterky F."/>
            <person name="Terry A."/>
            <person name="Tsai C.J."/>
            <person name="Uberbacher E."/>
            <person name="Unneberg P."/>
            <person name="Vahala J."/>
            <person name="Wall K."/>
            <person name="Wessler S."/>
            <person name="Yang G."/>
            <person name="Yin T."/>
            <person name="Douglas C."/>
            <person name="Marra M."/>
            <person name="Sandberg G."/>
            <person name="Van de Peer Y."/>
            <person name="Rokhsar D."/>
        </authorList>
    </citation>
    <scope>NUCLEOTIDE SEQUENCE [LARGE SCALE GENOMIC DNA]</scope>
    <source>
        <strain evidence="3">cv. Nisqually</strain>
    </source>
</reference>
<dbReference type="AlphaFoldDB" id="A0A2K1YQQ9"/>
<name>A0A2K1YQQ9_POPTR</name>
<evidence type="ECO:0000313" key="3">
    <source>
        <dbReference type="Proteomes" id="UP000006729"/>
    </source>
</evidence>
<feature type="transmembrane region" description="Helical" evidence="1">
    <location>
        <begin position="44"/>
        <end position="61"/>
    </location>
</feature>
<proteinExistence type="predicted"/>
<evidence type="ECO:0008006" key="4">
    <source>
        <dbReference type="Google" id="ProtNLM"/>
    </source>
</evidence>